<accession>A0ABW7QJU8</accession>
<comment type="caution">
    <text evidence="1">The sequence shown here is derived from an EMBL/GenBank/DDBJ whole genome shotgun (WGS) entry which is preliminary data.</text>
</comment>
<organism evidence="1 2">
    <name type="scientific">Streptomyces longisporoflavus</name>
    <dbReference type="NCBI Taxonomy" id="28044"/>
    <lineage>
        <taxon>Bacteria</taxon>
        <taxon>Bacillati</taxon>
        <taxon>Actinomycetota</taxon>
        <taxon>Actinomycetes</taxon>
        <taxon>Kitasatosporales</taxon>
        <taxon>Streptomycetaceae</taxon>
        <taxon>Streptomyces</taxon>
    </lineage>
</organism>
<sequence>MDRLSYSAAWLSQWRAEITDAVDAMAATFEETYGFPAGDNEVRLADEDDSRAVRAYAREMPGADDLLTFYQSIGEVLLPDVGNGFFLHSARDVLRRVEEEGHVFLPMADDPHGTVIGSNGGGILFVADRGGVIHRSRTASTDGGEFDRIADTLPDFLDLIRRSVVRFVETGEPGCL</sequence>
<reference evidence="1 2" key="1">
    <citation type="submission" date="2024-10" db="EMBL/GenBank/DDBJ databases">
        <title>The Natural Products Discovery Center: Release of the First 8490 Sequenced Strains for Exploring Actinobacteria Biosynthetic Diversity.</title>
        <authorList>
            <person name="Kalkreuter E."/>
            <person name="Kautsar S.A."/>
            <person name="Yang D."/>
            <person name="Bader C.D."/>
            <person name="Teijaro C.N."/>
            <person name="Fluegel L."/>
            <person name="Davis C.M."/>
            <person name="Simpson J.R."/>
            <person name="Lauterbach L."/>
            <person name="Steele A.D."/>
            <person name="Gui C."/>
            <person name="Meng S."/>
            <person name="Li G."/>
            <person name="Viehrig K."/>
            <person name="Ye F."/>
            <person name="Su P."/>
            <person name="Kiefer A.F."/>
            <person name="Nichols A."/>
            <person name="Cepeda A.J."/>
            <person name="Yan W."/>
            <person name="Fan B."/>
            <person name="Jiang Y."/>
            <person name="Adhikari A."/>
            <person name="Zheng C.-J."/>
            <person name="Schuster L."/>
            <person name="Cowan T.M."/>
            <person name="Smanski M.J."/>
            <person name="Chevrette M.G."/>
            <person name="De Carvalho L.P.S."/>
            <person name="Shen B."/>
        </authorList>
    </citation>
    <scope>NUCLEOTIDE SEQUENCE [LARGE SCALE GENOMIC DNA]</scope>
    <source>
        <strain evidence="1 2">NPDC017990</strain>
    </source>
</reference>
<gene>
    <name evidence="1" type="ORF">ACH4F9_05860</name>
</gene>
<dbReference type="RefSeq" id="WP_397708346.1">
    <property type="nucleotide sequence ID" value="NZ_JBIRGN010000001.1"/>
</dbReference>
<keyword evidence="2" id="KW-1185">Reference proteome</keyword>
<protein>
    <submittedName>
        <fullName evidence="1">SMI1/KNR4 family protein</fullName>
    </submittedName>
</protein>
<dbReference type="EMBL" id="JBIRGQ010000001">
    <property type="protein sequence ID" value="MFH8544524.1"/>
    <property type="molecule type" value="Genomic_DNA"/>
</dbReference>
<proteinExistence type="predicted"/>
<evidence type="ECO:0000313" key="1">
    <source>
        <dbReference type="EMBL" id="MFH8544524.1"/>
    </source>
</evidence>
<name>A0ABW7QJU8_9ACTN</name>
<dbReference type="Proteomes" id="UP001610818">
    <property type="component" value="Unassembled WGS sequence"/>
</dbReference>
<evidence type="ECO:0000313" key="2">
    <source>
        <dbReference type="Proteomes" id="UP001610818"/>
    </source>
</evidence>